<evidence type="ECO:0000313" key="2">
    <source>
        <dbReference type="Proteomes" id="UP000006138"/>
    </source>
</evidence>
<sequence length="39" mass="4153">MQLARGIWSSTQCRSGPDVSLETKLFPAPAAIRPIGLPS</sequence>
<reference evidence="1 2" key="1">
    <citation type="journal article" date="2011" name="J. Bacteriol.">
        <title>Whole genome sequence of the rifamycin B-producing strain Amycolatopsis mediterranei S699.</title>
        <authorList>
            <person name="Verma M."/>
            <person name="Kaur J."/>
            <person name="Kumar M."/>
            <person name="Kumari K."/>
            <person name="Saxena A."/>
            <person name="Anand S."/>
            <person name="Nigam A."/>
            <person name="Ravi V."/>
            <person name="Raghuvanshi S."/>
            <person name="Khurana P."/>
            <person name="Tyagi A.K."/>
            <person name="Khurana J.P."/>
            <person name="Lal R."/>
        </authorList>
    </citation>
    <scope>NUCLEOTIDE SEQUENCE [LARGE SCALE GENOMIC DNA]</scope>
    <source>
        <strain evidence="1 2">S699</strain>
    </source>
</reference>
<dbReference type="EMBL" id="CP002896">
    <property type="protein sequence ID" value="AEK45465.1"/>
    <property type="molecule type" value="Genomic_DNA"/>
</dbReference>
<proteinExistence type="predicted"/>
<organism evidence="1 2">
    <name type="scientific">Amycolatopsis mediterranei (strain S699)</name>
    <name type="common">Nocardia mediterranei</name>
    <dbReference type="NCBI Taxonomy" id="713604"/>
    <lineage>
        <taxon>Bacteria</taxon>
        <taxon>Bacillati</taxon>
        <taxon>Actinomycetota</taxon>
        <taxon>Actinomycetes</taxon>
        <taxon>Pseudonocardiales</taxon>
        <taxon>Pseudonocardiaceae</taxon>
        <taxon>Amycolatopsis</taxon>
    </lineage>
</organism>
<accession>A0A9R0UC78</accession>
<dbReference type="Proteomes" id="UP000006138">
    <property type="component" value="Chromosome"/>
</dbReference>
<name>A0A9R0UC78_AMYMS</name>
<dbReference type="AlphaFoldDB" id="A0A9R0UC78"/>
<dbReference type="KEGG" id="amn:RAM_34960"/>
<protein>
    <submittedName>
        <fullName evidence="1">Uncharacterized protein</fullName>
    </submittedName>
</protein>
<gene>
    <name evidence="1" type="ordered locus">RAM_34960</name>
</gene>
<keyword evidence="2" id="KW-1185">Reference proteome</keyword>
<evidence type="ECO:0000313" key="1">
    <source>
        <dbReference type="EMBL" id="AEK45465.1"/>
    </source>
</evidence>